<evidence type="ECO:0008006" key="4">
    <source>
        <dbReference type="Google" id="ProtNLM"/>
    </source>
</evidence>
<evidence type="ECO:0000256" key="1">
    <source>
        <dbReference type="SAM" id="SignalP"/>
    </source>
</evidence>
<dbReference type="RefSeq" id="WP_281800640.1">
    <property type="nucleotide sequence ID" value="NZ_BSEC01000001.1"/>
</dbReference>
<dbReference type="EMBL" id="BSEC01000001">
    <property type="protein sequence ID" value="GLI91809.1"/>
    <property type="molecule type" value="Genomic_DNA"/>
</dbReference>
<evidence type="ECO:0000313" key="2">
    <source>
        <dbReference type="EMBL" id="GLI91809.1"/>
    </source>
</evidence>
<proteinExistence type="predicted"/>
<sequence length="164" mass="18026">MTRVLHALAFSIILVATAAAAEPPAVAVIDFDYFDTSGEPRDQTAEHARRLGDFMSALRRDLAALGGYRVVSVTCDDAPCVIGRTPPGDLFAAARKAGARFILYGGVHKMSTLVQWAKTQLVDVENNRLVDDRWMSFRGDDDESWRRAEGYLAKRLAATPLTLK</sequence>
<gene>
    <name evidence="2" type="ORF">LMG27198_08010</name>
</gene>
<dbReference type="Proteomes" id="UP001144323">
    <property type="component" value="Unassembled WGS sequence"/>
</dbReference>
<keyword evidence="1" id="KW-0732">Signal</keyword>
<dbReference type="Pfam" id="PF11684">
    <property type="entry name" value="DUF3280"/>
    <property type="match status" value="1"/>
</dbReference>
<organism evidence="2 3">
    <name type="scientific">Methylocystis echinoides</name>
    <dbReference type="NCBI Taxonomy" id="29468"/>
    <lineage>
        <taxon>Bacteria</taxon>
        <taxon>Pseudomonadati</taxon>
        <taxon>Pseudomonadota</taxon>
        <taxon>Alphaproteobacteria</taxon>
        <taxon>Hyphomicrobiales</taxon>
        <taxon>Methylocystaceae</taxon>
        <taxon>Methylocystis</taxon>
    </lineage>
</organism>
<comment type="caution">
    <text evidence="2">The sequence shown here is derived from an EMBL/GenBank/DDBJ whole genome shotgun (WGS) entry which is preliminary data.</text>
</comment>
<feature type="chain" id="PRO_5040770718" description="DUF2380 domain-containing protein" evidence="1">
    <location>
        <begin position="21"/>
        <end position="164"/>
    </location>
</feature>
<protein>
    <recommendedName>
        <fullName evidence="4">DUF2380 domain-containing protein</fullName>
    </recommendedName>
</protein>
<name>A0A9W6LR15_9HYPH</name>
<dbReference type="AlphaFoldDB" id="A0A9W6LR15"/>
<reference evidence="2" key="1">
    <citation type="journal article" date="2023" name="Int. J. Syst. Evol. Microbiol.">
        <title>Methylocystis iwaonis sp. nov., a type II methane-oxidizing bacterium from surface soil of a rice paddy field in Japan, and emended description of the genus Methylocystis (ex Whittenbury et al. 1970) Bowman et al. 1993.</title>
        <authorList>
            <person name="Kaise H."/>
            <person name="Sawadogo J.B."/>
            <person name="Alam M.S."/>
            <person name="Ueno C."/>
            <person name="Dianou D."/>
            <person name="Shinjo R."/>
            <person name="Asakawa S."/>
        </authorList>
    </citation>
    <scope>NUCLEOTIDE SEQUENCE</scope>
    <source>
        <strain evidence="2">LMG27198</strain>
    </source>
</reference>
<dbReference type="InterPro" id="IPR021698">
    <property type="entry name" value="DUF3280"/>
</dbReference>
<evidence type="ECO:0000313" key="3">
    <source>
        <dbReference type="Proteomes" id="UP001144323"/>
    </source>
</evidence>
<accession>A0A9W6LR15</accession>
<keyword evidence="3" id="KW-1185">Reference proteome</keyword>
<feature type="signal peptide" evidence="1">
    <location>
        <begin position="1"/>
        <end position="20"/>
    </location>
</feature>